<dbReference type="Proteomes" id="UP000076420">
    <property type="component" value="Unassembled WGS sequence"/>
</dbReference>
<feature type="compositionally biased region" description="Polar residues" evidence="1">
    <location>
        <begin position="15"/>
        <end position="28"/>
    </location>
</feature>
<accession>A0A2C9LHG3</accession>
<dbReference type="EnsemblMetazoa" id="BGLB031064-RA">
    <property type="protein sequence ID" value="BGLB031064-PA"/>
    <property type="gene ID" value="BGLB031064"/>
</dbReference>
<feature type="region of interest" description="Disordered" evidence="1">
    <location>
        <begin position="360"/>
        <end position="435"/>
    </location>
</feature>
<feature type="region of interest" description="Disordered" evidence="1">
    <location>
        <begin position="295"/>
        <end position="320"/>
    </location>
</feature>
<evidence type="ECO:0000256" key="1">
    <source>
        <dbReference type="SAM" id="MobiDB-lite"/>
    </source>
</evidence>
<evidence type="ECO:0000313" key="3">
    <source>
        <dbReference type="Proteomes" id="UP000076420"/>
    </source>
</evidence>
<feature type="compositionally biased region" description="Polar residues" evidence="1">
    <location>
        <begin position="182"/>
        <end position="193"/>
    </location>
</feature>
<dbReference type="RefSeq" id="XP_013086406.2">
    <property type="nucleotide sequence ID" value="XM_013230952.2"/>
</dbReference>
<dbReference type="EnsemblMetazoa" id="BGLB031064-RB">
    <property type="protein sequence ID" value="BGLB031064-PB"/>
    <property type="gene ID" value="BGLB031064"/>
</dbReference>
<dbReference type="RefSeq" id="XP_013086404.2">
    <property type="nucleotide sequence ID" value="XM_013230950.2"/>
</dbReference>
<dbReference type="OrthoDB" id="6517071at2759"/>
<dbReference type="KEGG" id="bgt:106070944"/>
<feature type="compositionally biased region" description="Basic and acidic residues" evidence="1">
    <location>
        <begin position="551"/>
        <end position="560"/>
    </location>
</feature>
<organism evidence="2 3">
    <name type="scientific">Biomphalaria glabrata</name>
    <name type="common">Bloodfluke planorb</name>
    <name type="synonym">Freshwater snail</name>
    <dbReference type="NCBI Taxonomy" id="6526"/>
    <lineage>
        <taxon>Eukaryota</taxon>
        <taxon>Metazoa</taxon>
        <taxon>Spiralia</taxon>
        <taxon>Lophotrochozoa</taxon>
        <taxon>Mollusca</taxon>
        <taxon>Gastropoda</taxon>
        <taxon>Heterobranchia</taxon>
        <taxon>Euthyneura</taxon>
        <taxon>Panpulmonata</taxon>
        <taxon>Hygrophila</taxon>
        <taxon>Lymnaeoidea</taxon>
        <taxon>Planorbidae</taxon>
        <taxon>Biomphalaria</taxon>
    </lineage>
</organism>
<feature type="region of interest" description="Disordered" evidence="1">
    <location>
        <begin position="858"/>
        <end position="953"/>
    </location>
</feature>
<dbReference type="VEuPathDB" id="VectorBase:BGLAX_035811"/>
<dbReference type="AlphaFoldDB" id="A0A2C9LHG3"/>
<feature type="compositionally biased region" description="Low complexity" evidence="1">
    <location>
        <begin position="376"/>
        <end position="387"/>
    </location>
</feature>
<feature type="compositionally biased region" description="Polar residues" evidence="1">
    <location>
        <begin position="881"/>
        <end position="894"/>
    </location>
</feature>
<dbReference type="RefSeq" id="XP_013086403.2">
    <property type="nucleotide sequence ID" value="XM_013230949.2"/>
</dbReference>
<feature type="region of interest" description="Disordered" evidence="1">
    <location>
        <begin position="680"/>
        <end position="701"/>
    </location>
</feature>
<feature type="compositionally biased region" description="Low complexity" evidence="1">
    <location>
        <begin position="940"/>
        <end position="953"/>
    </location>
</feature>
<feature type="compositionally biased region" description="Polar residues" evidence="1">
    <location>
        <begin position="311"/>
        <end position="320"/>
    </location>
</feature>
<feature type="region of interest" description="Disordered" evidence="1">
    <location>
        <begin position="1"/>
        <end position="28"/>
    </location>
</feature>
<evidence type="ECO:0000313" key="2">
    <source>
        <dbReference type="EnsemblMetazoa" id="BGLB031064-PC"/>
    </source>
</evidence>
<feature type="region of interest" description="Disordered" evidence="1">
    <location>
        <begin position="551"/>
        <end position="642"/>
    </location>
</feature>
<feature type="region of interest" description="Disordered" evidence="1">
    <location>
        <begin position="228"/>
        <end position="262"/>
    </location>
</feature>
<proteinExistence type="predicted"/>
<feature type="region of interest" description="Disordered" evidence="1">
    <location>
        <begin position="120"/>
        <end position="211"/>
    </location>
</feature>
<feature type="compositionally biased region" description="Polar residues" evidence="1">
    <location>
        <begin position="56"/>
        <end position="68"/>
    </location>
</feature>
<feature type="compositionally biased region" description="Low complexity" evidence="1">
    <location>
        <begin position="410"/>
        <end position="420"/>
    </location>
</feature>
<feature type="compositionally biased region" description="Polar residues" evidence="1">
    <location>
        <begin position="736"/>
        <end position="750"/>
    </location>
</feature>
<reference evidence="2" key="1">
    <citation type="submission" date="2020-05" db="UniProtKB">
        <authorList>
            <consortium name="EnsemblMetazoa"/>
        </authorList>
    </citation>
    <scope>IDENTIFICATION</scope>
    <source>
        <strain evidence="2">BB02</strain>
    </source>
</reference>
<dbReference type="EnsemblMetazoa" id="BGLB031064-RC">
    <property type="protein sequence ID" value="BGLB031064-PC"/>
    <property type="gene ID" value="BGLB031064"/>
</dbReference>
<feature type="compositionally biased region" description="Basic and acidic residues" evidence="1">
    <location>
        <begin position="909"/>
        <end position="922"/>
    </location>
</feature>
<sequence>MSAVNDVFSVEGPESYNQQNGDDPPTVNKNRATLEKIKSVHENPFFIQLGIKHSTPAHNRSSVKSESSVNEHEKKLDEEDENEITYRPGSGFVHRLLDKYKSLTSKGDTARQLKRASSLDELAAENDVSSTSKSVSFKEPSINGGPVFVEKPSNLSMSRLSKAHKARSVDGLHEAHHKQQPPYGQNVSSSRRLSGSKWGKDRNSSSLKCEAPDVELAREDIIIIEKTPPIPTHKESVGFEGEEGSSQHLHHHEELPANELPKPNTVLTVRTIFESVSTSNTNELLSRRRKTDFGIISPLSTTSPNTNSNSDLGQFSPTQSHAEKVTISSLSPVTSPRVLHTETYAKPVLLPHSVVTSSLDHSKHSVESPVPSTGQNSFNNSSSSFNNHEAENEVKPSIIERSNYFRPSKTNRPTPTPRNTASVKPTIVQKPSAPVKPIPLSAPASAATSYKKSSPVVPVAPYKDKQDDIKDDGQPVMIFNKSKLSPRREKPQRVKTYESVGEGQTDLVKEKNEKVNFDDTKTIIQNDEKVINNKVFSQSKIFKTPEDHNLSKTVLEKEDPVSQTSVKLIQSTKQRTAPKPPDSQKVHGSISININKTEERESNKSQVTHNVSHSSAHAATAKEIVSSSHEKPTSPVSQPVKGIPSIIAQRLKKQSSDPSQVAADVISSLDAIDGNRKTKLAFDDSGIDNDSPSPRKRVPPSSVVLISVESTNKDKISSEIENEIAAVRKKMEGGRSKSSNVSQIFDSSQLSKKRKENQRQKASQGLVPRLDLSGIDAEPDYQPLHMEIKPCNIRFIGENTRTERSLLVKRRTIKINIQFNDSKIETFEYPSEEWALEKYLEEHPNETADVIFLEDMNGESAESSDDGPETPRGFGNDDGLKSNTSLSSSGNLQSYKGRFQEDFQFGSAIKEKEPEPVIKPEEPPVDPDALMLRPAEEVDTSTWSTNDSSDLLF</sequence>
<dbReference type="RefSeq" id="XP_013086407.2">
    <property type="nucleotide sequence ID" value="XM_013230953.2"/>
</dbReference>
<feature type="region of interest" description="Disordered" evidence="1">
    <location>
        <begin position="730"/>
        <end position="768"/>
    </location>
</feature>
<protein>
    <submittedName>
        <fullName evidence="2">Uncharacterized protein</fullName>
    </submittedName>
</protein>
<dbReference type="EnsemblMetazoa" id="BGLB031064-RD">
    <property type="protein sequence ID" value="BGLB031064-PD"/>
    <property type="gene ID" value="BGLB031064"/>
</dbReference>
<feature type="compositionally biased region" description="Polar residues" evidence="1">
    <location>
        <begin position="604"/>
        <end position="617"/>
    </location>
</feature>
<name>A0A2C9LHG3_BIOGL</name>
<gene>
    <name evidence="2" type="primary">106070944</name>
</gene>
<feature type="compositionally biased region" description="Polar residues" evidence="1">
    <location>
        <begin position="561"/>
        <end position="575"/>
    </location>
</feature>
<dbReference type="VEuPathDB" id="VectorBase:BGLB031064"/>
<feature type="compositionally biased region" description="Low complexity" evidence="1">
    <location>
        <begin position="297"/>
        <end position="310"/>
    </location>
</feature>
<feature type="region of interest" description="Disordered" evidence="1">
    <location>
        <begin position="52"/>
        <end position="81"/>
    </location>
</feature>